<evidence type="ECO:0008006" key="2">
    <source>
        <dbReference type="Google" id="ProtNLM"/>
    </source>
</evidence>
<accession>X0UZI9</accession>
<sequence length="37" mass="3928">MPEHFADRLLAAIQVKGSPVCVGIDPGLRSAAGRTHR</sequence>
<gene>
    <name evidence="1" type="ORF">S01H1_35377</name>
</gene>
<dbReference type="AlphaFoldDB" id="X0UZI9"/>
<protein>
    <recommendedName>
        <fullName evidence="2">Orotidine 5'-phosphate decarboxylase</fullName>
    </recommendedName>
</protein>
<comment type="caution">
    <text evidence="1">The sequence shown here is derived from an EMBL/GenBank/DDBJ whole genome shotgun (WGS) entry which is preliminary data.</text>
</comment>
<reference evidence="1" key="1">
    <citation type="journal article" date="2014" name="Front. Microbiol.">
        <title>High frequency of phylogenetically diverse reductive dehalogenase-homologous genes in deep subseafloor sedimentary metagenomes.</title>
        <authorList>
            <person name="Kawai M."/>
            <person name="Futagami T."/>
            <person name="Toyoda A."/>
            <person name="Takaki Y."/>
            <person name="Nishi S."/>
            <person name="Hori S."/>
            <person name="Arai W."/>
            <person name="Tsubouchi T."/>
            <person name="Morono Y."/>
            <person name="Uchiyama I."/>
            <person name="Ito T."/>
            <person name="Fujiyama A."/>
            <person name="Inagaki F."/>
            <person name="Takami H."/>
        </authorList>
    </citation>
    <scope>NUCLEOTIDE SEQUENCE</scope>
    <source>
        <strain evidence="1">Expedition CK06-06</strain>
    </source>
</reference>
<organism evidence="1">
    <name type="scientific">marine sediment metagenome</name>
    <dbReference type="NCBI Taxonomy" id="412755"/>
    <lineage>
        <taxon>unclassified sequences</taxon>
        <taxon>metagenomes</taxon>
        <taxon>ecological metagenomes</taxon>
    </lineage>
</organism>
<feature type="non-terminal residue" evidence="1">
    <location>
        <position position="37"/>
    </location>
</feature>
<proteinExistence type="predicted"/>
<dbReference type="EMBL" id="BARS01022105">
    <property type="protein sequence ID" value="GAG11240.1"/>
    <property type="molecule type" value="Genomic_DNA"/>
</dbReference>
<name>X0UZI9_9ZZZZ</name>
<evidence type="ECO:0000313" key="1">
    <source>
        <dbReference type="EMBL" id="GAG11240.1"/>
    </source>
</evidence>